<keyword evidence="1" id="KW-0472">Membrane</keyword>
<organism evidence="2 3">
    <name type="scientific">Sphingomonas donggukensis</name>
    <dbReference type="NCBI Taxonomy" id="2949093"/>
    <lineage>
        <taxon>Bacteria</taxon>
        <taxon>Pseudomonadati</taxon>
        <taxon>Pseudomonadota</taxon>
        <taxon>Alphaproteobacteria</taxon>
        <taxon>Sphingomonadales</taxon>
        <taxon>Sphingomonadaceae</taxon>
        <taxon>Sphingomonas</taxon>
    </lineage>
</organism>
<dbReference type="EMBL" id="CP098401">
    <property type="protein sequence ID" value="URW76035.1"/>
    <property type="molecule type" value="Genomic_DNA"/>
</dbReference>
<keyword evidence="3" id="KW-1185">Reference proteome</keyword>
<proteinExistence type="predicted"/>
<keyword evidence="1" id="KW-1133">Transmembrane helix</keyword>
<gene>
    <name evidence="2" type="ORF">M9980_02045</name>
</gene>
<reference evidence="2" key="1">
    <citation type="submission" date="2022-05" db="EMBL/GenBank/DDBJ databases">
        <title>Sphingomonas sp. strain RMG20 Genome sequencing and assembly.</title>
        <authorList>
            <person name="Kim I."/>
        </authorList>
    </citation>
    <scope>NUCLEOTIDE SEQUENCE</scope>
    <source>
        <strain evidence="2">RMG20</strain>
    </source>
</reference>
<dbReference type="InterPro" id="IPR004891">
    <property type="entry name" value="Mercury-R_MerC"/>
</dbReference>
<evidence type="ECO:0000313" key="2">
    <source>
        <dbReference type="EMBL" id="URW76035.1"/>
    </source>
</evidence>
<evidence type="ECO:0000256" key="1">
    <source>
        <dbReference type="SAM" id="Phobius"/>
    </source>
</evidence>
<evidence type="ECO:0000313" key="3">
    <source>
        <dbReference type="Proteomes" id="UP001055580"/>
    </source>
</evidence>
<feature type="transmembrane region" description="Helical" evidence="1">
    <location>
        <begin position="20"/>
        <end position="46"/>
    </location>
</feature>
<accession>A0ABY4TUF1</accession>
<protein>
    <submittedName>
        <fullName evidence="2">MerC domain-containing protein</fullName>
    </submittedName>
</protein>
<dbReference type="RefSeq" id="WP_250752816.1">
    <property type="nucleotide sequence ID" value="NZ_CP098401.1"/>
</dbReference>
<keyword evidence="1" id="KW-0812">Transmembrane</keyword>
<sequence length="124" mass="12723">MDTTTRLGWISGLDRLAIGMSGLCMVHCLATAVLVALAASAGGLLLDPHIHEIGLAIAIPLGALALGRGIWTHGYMMPSAIGGLGLGVMAGALTLPHSEVEVLYTLIGVGTLALGHELNRRATY</sequence>
<name>A0ABY4TUF1_9SPHN</name>
<feature type="transmembrane region" description="Helical" evidence="1">
    <location>
        <begin position="53"/>
        <end position="71"/>
    </location>
</feature>
<dbReference type="Proteomes" id="UP001055580">
    <property type="component" value="Chromosome"/>
</dbReference>
<dbReference type="Pfam" id="PF03203">
    <property type="entry name" value="MerC"/>
    <property type="match status" value="1"/>
</dbReference>